<evidence type="ECO:0000256" key="9">
    <source>
        <dbReference type="SAM" id="MobiDB-lite"/>
    </source>
</evidence>
<dbReference type="InterPro" id="IPR012337">
    <property type="entry name" value="RNaseH-like_sf"/>
</dbReference>
<dbReference type="InterPro" id="IPR012588">
    <property type="entry name" value="Exosome-assoc_fac_Rrp6_N"/>
</dbReference>
<dbReference type="InterPro" id="IPR044876">
    <property type="entry name" value="HRDC_dom_sf"/>
</dbReference>
<dbReference type="SMART" id="SM00341">
    <property type="entry name" value="HRDC"/>
    <property type="match status" value="1"/>
</dbReference>
<feature type="compositionally biased region" description="Basic and acidic residues" evidence="9">
    <location>
        <begin position="725"/>
        <end position="749"/>
    </location>
</feature>
<comment type="subcellular location">
    <subcellularLocation>
        <location evidence="1">Nucleus</location>
    </subcellularLocation>
</comment>
<evidence type="ECO:0000256" key="7">
    <source>
        <dbReference type="ARBA" id="ARBA00023242"/>
    </source>
</evidence>
<dbReference type="InterPro" id="IPR010997">
    <property type="entry name" value="HRDC-like_sf"/>
</dbReference>
<organism evidence="11 12">
    <name type="scientific">Neurospora intermedia</name>
    <dbReference type="NCBI Taxonomy" id="5142"/>
    <lineage>
        <taxon>Eukaryota</taxon>
        <taxon>Fungi</taxon>
        <taxon>Dikarya</taxon>
        <taxon>Ascomycota</taxon>
        <taxon>Pezizomycotina</taxon>
        <taxon>Sordariomycetes</taxon>
        <taxon>Sordariomycetidae</taxon>
        <taxon>Sordariales</taxon>
        <taxon>Sordariaceae</taxon>
        <taxon>Neurospora</taxon>
    </lineage>
</organism>
<dbReference type="PROSITE" id="PS50967">
    <property type="entry name" value="HRDC"/>
    <property type="match status" value="1"/>
</dbReference>
<dbReference type="Pfam" id="PF08066">
    <property type="entry name" value="PMC2NT"/>
    <property type="match status" value="1"/>
</dbReference>
<comment type="similarity">
    <text evidence="8">Belongs to the exosome component 10/RRP6 family.</text>
</comment>
<dbReference type="InterPro" id="IPR002121">
    <property type="entry name" value="HRDC_dom"/>
</dbReference>
<feature type="domain" description="HRDC" evidence="10">
    <location>
        <begin position="453"/>
        <end position="533"/>
    </location>
</feature>
<dbReference type="Gene3D" id="1.10.150.80">
    <property type="entry name" value="HRDC domain"/>
    <property type="match status" value="1"/>
</dbReference>
<dbReference type="InterPro" id="IPR002562">
    <property type="entry name" value="3'-5'_exonuclease_dom"/>
</dbReference>
<evidence type="ECO:0000256" key="4">
    <source>
        <dbReference type="ARBA" id="ARBA00022801"/>
    </source>
</evidence>
<dbReference type="PANTHER" id="PTHR12124:SF47">
    <property type="entry name" value="EXOSOME COMPONENT 10"/>
    <property type="match status" value="1"/>
</dbReference>
<dbReference type="SUPFAM" id="SSF47819">
    <property type="entry name" value="HRDC-like"/>
    <property type="match status" value="1"/>
</dbReference>
<keyword evidence="12" id="KW-1185">Reference proteome</keyword>
<feature type="compositionally biased region" description="Acidic residues" evidence="9">
    <location>
        <begin position="684"/>
        <end position="702"/>
    </location>
</feature>
<dbReference type="InterPro" id="IPR045092">
    <property type="entry name" value="Rrp6-like"/>
</dbReference>
<dbReference type="CDD" id="cd06147">
    <property type="entry name" value="Rrp6p_like_exo"/>
    <property type="match status" value="1"/>
</dbReference>
<accession>A0ABR3D5J8</accession>
<dbReference type="Gene3D" id="3.30.420.10">
    <property type="entry name" value="Ribonuclease H-like superfamily/Ribonuclease H"/>
    <property type="match status" value="1"/>
</dbReference>
<keyword evidence="5" id="KW-0271">Exosome</keyword>
<dbReference type="Proteomes" id="UP001451303">
    <property type="component" value="Unassembled WGS sequence"/>
</dbReference>
<dbReference type="InterPro" id="IPR036397">
    <property type="entry name" value="RNaseH_sf"/>
</dbReference>
<evidence type="ECO:0000256" key="3">
    <source>
        <dbReference type="ARBA" id="ARBA00022722"/>
    </source>
</evidence>
<evidence type="ECO:0000256" key="6">
    <source>
        <dbReference type="ARBA" id="ARBA00022839"/>
    </source>
</evidence>
<evidence type="ECO:0000313" key="12">
    <source>
        <dbReference type="Proteomes" id="UP001451303"/>
    </source>
</evidence>
<keyword evidence="3" id="KW-0540">Nuclease</keyword>
<sequence>MDGSLDFKSLRESLQAALVATTRTANSIASEDLQFQRTVNPTVGGQLDNSSGRLLSLANGLLKSTANLTGQKLGALEDADDVDIQWRNIVDVIDSLLEKADTCLDEYTGLIKRKDAPTPADQGRAQKRVKSSNDRLDWSLKRANILKPQNNFERKVDNFATGPWKPLLSSKPHAKVSLEDSLTTFVDDDNNTQYKHPYETEIKTTPYPEHVYKKREPKEYLPIDSTSAIWVDTYEGVLEMLEELKQAKEIALDLEHHDFRSYTGLLSLMQISTREKDWVIDTLQPWRHKLEVLNEVFADPNIVKVLHGAFMDVIWLQRDLGLYVVGLFDTYHACAVLGYPGRSLGYLLSKFAEFEADKKYQLADWRIRPLPEEMFYYARSDTHYLLYIFDMIINELVERSTPGKPKPDLLEQVLERSKNVALQRYENLSYNVETGQGPRGWYNVLLKSPTLYNGEQFAVYKAVHQWRDNLARREDESPFFFMTQQVLADIARILPTDKKALWSILDSNAKGLKSHLDDLFDVIQKAREEGVNGPKMMDIFKSESSVLAPAKIAAVIADDSDIPDVKELKADRSQFWGGVTLSSVWDGTAAKTAKLDDVLEITLPYPADFMDGSAAEMEVDQPEETVPEPQSAPEEVIVNQEFTLRNGGKRKREEESEEEEEASDAEMEDSAPQTETDVQTGGEAEGDDSDEEEEEEEEEEEASDKSSKKSKKAARKAAKEKKKQAKEALKAQRRAEKAAKKEAKKKAQEEAAAAAKQAEGEEEKEDQPFDYSQAASVLRARKTQEDVKKANKRFNPYENKSQGGPKGARAHYTAKAAGRTATFKK</sequence>
<keyword evidence="7" id="KW-0539">Nucleus</keyword>
<feature type="region of interest" description="Disordered" evidence="9">
    <location>
        <begin position="114"/>
        <end position="133"/>
    </location>
</feature>
<feature type="compositionally biased region" description="Basic residues" evidence="9">
    <location>
        <begin position="708"/>
        <end position="724"/>
    </location>
</feature>
<reference evidence="11 12" key="1">
    <citation type="submission" date="2023-09" db="EMBL/GenBank/DDBJ databases">
        <title>Multi-omics analysis of a traditional fermented food reveals byproduct-associated fungal strains for waste-to-food upcycling.</title>
        <authorList>
            <consortium name="Lawrence Berkeley National Laboratory"/>
            <person name="Rekdal V.M."/>
            <person name="Villalobos-Escobedo J.M."/>
            <person name="Rodriguez-Valeron N."/>
            <person name="Garcia M.O."/>
            <person name="Vasquez D.P."/>
            <person name="Damayanti I."/>
            <person name="Sorensen P.M."/>
            <person name="Baidoo E.E."/>
            <person name="De Carvalho A.C."/>
            <person name="Riley R."/>
            <person name="Lipzen A."/>
            <person name="He G."/>
            <person name="Yan M."/>
            <person name="Haridas S."/>
            <person name="Daum C."/>
            <person name="Yoshinaga Y."/>
            <person name="Ng V."/>
            <person name="Grigoriev I.V."/>
            <person name="Munk R."/>
            <person name="Nuraida L."/>
            <person name="Wijaya C.H."/>
            <person name="Morales P.-C."/>
            <person name="Keasling J.D."/>
        </authorList>
    </citation>
    <scope>NUCLEOTIDE SEQUENCE [LARGE SCALE GENOMIC DNA]</scope>
    <source>
        <strain evidence="11 12">FGSC 2613</strain>
    </source>
</reference>
<dbReference type="SMART" id="SM00474">
    <property type="entry name" value="35EXOc"/>
    <property type="match status" value="1"/>
</dbReference>
<dbReference type="Pfam" id="PF00570">
    <property type="entry name" value="HRDC"/>
    <property type="match status" value="1"/>
</dbReference>
<name>A0ABR3D5J8_NEUIN</name>
<evidence type="ECO:0000256" key="2">
    <source>
        <dbReference type="ARBA" id="ARBA00022552"/>
    </source>
</evidence>
<dbReference type="InterPro" id="IPR049559">
    <property type="entry name" value="Rrp6p-like_exo"/>
</dbReference>
<proteinExistence type="inferred from homology"/>
<keyword evidence="4" id="KW-0378">Hydrolase</keyword>
<evidence type="ECO:0000256" key="5">
    <source>
        <dbReference type="ARBA" id="ARBA00022835"/>
    </source>
</evidence>
<dbReference type="Pfam" id="PF01612">
    <property type="entry name" value="DNA_pol_A_exo1"/>
    <property type="match status" value="1"/>
</dbReference>
<comment type="caution">
    <text evidence="11">The sequence shown here is derived from an EMBL/GenBank/DDBJ whole genome shotgun (WGS) entry which is preliminary data.</text>
</comment>
<protein>
    <submittedName>
        <fullName evidence="11">Ribonuclease H-like domain-containing protein</fullName>
    </submittedName>
</protein>
<evidence type="ECO:0000313" key="11">
    <source>
        <dbReference type="EMBL" id="KAL0467941.1"/>
    </source>
</evidence>
<keyword evidence="2" id="KW-0698">rRNA processing</keyword>
<feature type="compositionally biased region" description="Acidic residues" evidence="9">
    <location>
        <begin position="655"/>
        <end position="669"/>
    </location>
</feature>
<evidence type="ECO:0000256" key="1">
    <source>
        <dbReference type="ARBA" id="ARBA00004123"/>
    </source>
</evidence>
<evidence type="ECO:0000259" key="10">
    <source>
        <dbReference type="PROSITE" id="PS50967"/>
    </source>
</evidence>
<feature type="region of interest" description="Disordered" evidence="9">
    <location>
        <begin position="616"/>
        <end position="825"/>
    </location>
</feature>
<feature type="compositionally biased region" description="Acidic residues" evidence="9">
    <location>
        <begin position="617"/>
        <end position="626"/>
    </location>
</feature>
<keyword evidence="6" id="KW-0269">Exonuclease</keyword>
<dbReference type="EMBL" id="JAVLET010000008">
    <property type="protein sequence ID" value="KAL0467941.1"/>
    <property type="molecule type" value="Genomic_DNA"/>
</dbReference>
<dbReference type="SUPFAM" id="SSF53098">
    <property type="entry name" value="Ribonuclease H-like"/>
    <property type="match status" value="1"/>
</dbReference>
<gene>
    <name evidence="11" type="ORF">QR685DRAFT_574062</name>
</gene>
<evidence type="ECO:0000256" key="8">
    <source>
        <dbReference type="ARBA" id="ARBA00043957"/>
    </source>
</evidence>
<dbReference type="PANTHER" id="PTHR12124">
    <property type="entry name" value="POLYMYOSITIS/SCLERODERMA AUTOANTIGEN-RELATED"/>
    <property type="match status" value="1"/>
</dbReference>